<protein>
    <submittedName>
        <fullName evidence="10">Homeobox protein ath1</fullName>
    </submittedName>
</protein>
<sequence length="436" mass="49654">MQTNENGSHSVITQGNSLYTSLTYLNPYDSIDRQTQNHVISGYAIPTNNFNCAEMANRVTVAYPDEFCSPYPQVSSFHETGRFMEHNQEKLLTSDHPFAHPFVANSPYEALNYAYEDNNSPFVQTNEWPGSARFTNELSLSLATAQPGNSDLSSSGLTSFSSSFNSHKQIQVPGSRFVHAVQEILAEIAQYALGNAEQMSFDFSDGADGGGGGAHASVSQNNLLEEREVVARKKHLLALLQAVDDRYNQCMDEIHTVTSAFHAVTELDPNLHARFVLPTISFMYKNLRERISSHILALGANNNHNEGETREDKSFETHFIQKQWALQQLSKRDPLLWRPQRGLPEKSVSVLRAWMFQNFLHPYPKDAEKHLLALKSGLTRNQVSNWFINARVRLWKPMIEEMYAEMNRRKARRNEEEAEGNNRNLVCFENRRFTME</sequence>
<dbReference type="Gene3D" id="1.10.10.60">
    <property type="entry name" value="Homeodomain-like"/>
    <property type="match status" value="1"/>
</dbReference>
<dbReference type="AlphaFoldDB" id="A0A830CRZ8"/>
<reference evidence="10" key="1">
    <citation type="submission" date="2020-07" db="EMBL/GenBank/DDBJ databases">
        <title>Ethylene signaling mediates host invasion by parasitic plants.</title>
        <authorList>
            <person name="Yoshida S."/>
        </authorList>
    </citation>
    <scope>NUCLEOTIDE SEQUENCE</scope>
    <source>
        <strain evidence="10">Okayama</strain>
    </source>
</reference>
<gene>
    <name evidence="10" type="ORF">PHJA_002008200</name>
</gene>
<dbReference type="InterPro" id="IPR006563">
    <property type="entry name" value="POX_dom"/>
</dbReference>
<dbReference type="InterPro" id="IPR009057">
    <property type="entry name" value="Homeodomain-like_sf"/>
</dbReference>
<dbReference type="Proteomes" id="UP000653305">
    <property type="component" value="Unassembled WGS sequence"/>
</dbReference>
<comment type="caution">
    <text evidence="10">The sequence shown here is derived from an EMBL/GenBank/DDBJ whole genome shotgun (WGS) entry which is preliminary data.</text>
</comment>
<dbReference type="InterPro" id="IPR050224">
    <property type="entry name" value="TALE_homeobox"/>
</dbReference>
<organism evidence="10 11">
    <name type="scientific">Phtheirospermum japonicum</name>
    <dbReference type="NCBI Taxonomy" id="374723"/>
    <lineage>
        <taxon>Eukaryota</taxon>
        <taxon>Viridiplantae</taxon>
        <taxon>Streptophyta</taxon>
        <taxon>Embryophyta</taxon>
        <taxon>Tracheophyta</taxon>
        <taxon>Spermatophyta</taxon>
        <taxon>Magnoliopsida</taxon>
        <taxon>eudicotyledons</taxon>
        <taxon>Gunneridae</taxon>
        <taxon>Pentapetalae</taxon>
        <taxon>asterids</taxon>
        <taxon>lamiids</taxon>
        <taxon>Lamiales</taxon>
        <taxon>Orobanchaceae</taxon>
        <taxon>Orobanchaceae incertae sedis</taxon>
        <taxon>Phtheirospermum</taxon>
    </lineage>
</organism>
<accession>A0A830CRZ8</accession>
<dbReference type="EMBL" id="BMAC01000539">
    <property type="protein sequence ID" value="GFP98643.1"/>
    <property type="molecule type" value="Genomic_DNA"/>
</dbReference>
<evidence type="ECO:0000313" key="10">
    <source>
        <dbReference type="EMBL" id="GFP98643.1"/>
    </source>
</evidence>
<dbReference type="OrthoDB" id="10056939at2759"/>
<dbReference type="SMART" id="SM00389">
    <property type="entry name" value="HOX"/>
    <property type="match status" value="1"/>
</dbReference>
<dbReference type="PANTHER" id="PTHR11850">
    <property type="entry name" value="HOMEOBOX PROTEIN TRANSCRIPTION FACTORS"/>
    <property type="match status" value="1"/>
</dbReference>
<evidence type="ECO:0000256" key="7">
    <source>
        <dbReference type="ARBA" id="ARBA00023242"/>
    </source>
</evidence>
<dbReference type="SUPFAM" id="SSF46689">
    <property type="entry name" value="Homeodomain-like"/>
    <property type="match status" value="1"/>
</dbReference>
<dbReference type="GO" id="GO:0006355">
    <property type="term" value="P:regulation of DNA-templated transcription"/>
    <property type="evidence" value="ECO:0007669"/>
    <property type="project" value="InterPro"/>
</dbReference>
<evidence type="ECO:0000256" key="3">
    <source>
        <dbReference type="ARBA" id="ARBA00023015"/>
    </source>
</evidence>
<evidence type="ECO:0000256" key="8">
    <source>
        <dbReference type="PROSITE-ProRule" id="PRU00108"/>
    </source>
</evidence>
<keyword evidence="5 8" id="KW-0371">Homeobox</keyword>
<dbReference type="Pfam" id="PF05920">
    <property type="entry name" value="Homeobox_KN"/>
    <property type="match status" value="1"/>
</dbReference>
<name>A0A830CRZ8_9LAMI</name>
<dbReference type="CDD" id="cd00086">
    <property type="entry name" value="homeodomain"/>
    <property type="match status" value="1"/>
</dbReference>
<keyword evidence="7 8" id="KW-0539">Nucleus</keyword>
<keyword evidence="4 8" id="KW-0238">DNA-binding</keyword>
<comment type="similarity">
    <text evidence="2">Belongs to the TALE/BELL homeobox family.</text>
</comment>
<evidence type="ECO:0000256" key="1">
    <source>
        <dbReference type="ARBA" id="ARBA00004123"/>
    </source>
</evidence>
<keyword evidence="6" id="KW-0804">Transcription</keyword>
<evidence type="ECO:0000256" key="2">
    <source>
        <dbReference type="ARBA" id="ARBA00006454"/>
    </source>
</evidence>
<dbReference type="GO" id="GO:0003677">
    <property type="term" value="F:DNA binding"/>
    <property type="evidence" value="ECO:0007669"/>
    <property type="project" value="UniProtKB-UniRule"/>
</dbReference>
<evidence type="ECO:0000256" key="5">
    <source>
        <dbReference type="ARBA" id="ARBA00023155"/>
    </source>
</evidence>
<feature type="DNA-binding region" description="Homeobox" evidence="8">
    <location>
        <begin position="358"/>
        <end position="398"/>
    </location>
</feature>
<dbReference type="InterPro" id="IPR008422">
    <property type="entry name" value="KN_HD"/>
</dbReference>
<comment type="subcellular location">
    <subcellularLocation>
        <location evidence="1 8">Nucleus</location>
    </subcellularLocation>
</comment>
<evidence type="ECO:0000256" key="6">
    <source>
        <dbReference type="ARBA" id="ARBA00023163"/>
    </source>
</evidence>
<keyword evidence="3" id="KW-0805">Transcription regulation</keyword>
<dbReference type="Pfam" id="PF07526">
    <property type="entry name" value="POX"/>
    <property type="match status" value="1"/>
</dbReference>
<dbReference type="PROSITE" id="PS50071">
    <property type="entry name" value="HOMEOBOX_2"/>
    <property type="match status" value="1"/>
</dbReference>
<dbReference type="GO" id="GO:0005634">
    <property type="term" value="C:nucleus"/>
    <property type="evidence" value="ECO:0007669"/>
    <property type="project" value="UniProtKB-SubCell"/>
</dbReference>
<proteinExistence type="inferred from homology"/>
<evidence type="ECO:0000256" key="4">
    <source>
        <dbReference type="ARBA" id="ARBA00023125"/>
    </source>
</evidence>
<dbReference type="InterPro" id="IPR001356">
    <property type="entry name" value="HD"/>
</dbReference>
<feature type="domain" description="Homeobox" evidence="9">
    <location>
        <begin position="356"/>
        <end position="397"/>
    </location>
</feature>
<evidence type="ECO:0000313" key="11">
    <source>
        <dbReference type="Proteomes" id="UP000653305"/>
    </source>
</evidence>
<dbReference type="SMART" id="SM00574">
    <property type="entry name" value="POX"/>
    <property type="match status" value="1"/>
</dbReference>
<evidence type="ECO:0000259" key="9">
    <source>
        <dbReference type="PROSITE" id="PS50071"/>
    </source>
</evidence>
<keyword evidence="11" id="KW-1185">Reference proteome</keyword>